<feature type="domain" description="PAS" evidence="7">
    <location>
        <begin position="153"/>
        <end position="226"/>
    </location>
</feature>
<dbReference type="InterPro" id="IPR003661">
    <property type="entry name" value="HisK_dim/P_dom"/>
</dbReference>
<dbReference type="InterPro" id="IPR005467">
    <property type="entry name" value="His_kinase_dom"/>
</dbReference>
<keyword evidence="1" id="KW-0285">Flavoprotein</keyword>
<proteinExistence type="predicted"/>
<organism evidence="9 10">
    <name type="scientific">Haloplanus vescus</name>
    <dbReference type="NCBI Taxonomy" id="555874"/>
    <lineage>
        <taxon>Archaea</taxon>
        <taxon>Methanobacteriati</taxon>
        <taxon>Methanobacteriota</taxon>
        <taxon>Stenosarchaea group</taxon>
        <taxon>Halobacteria</taxon>
        <taxon>Halobacteriales</taxon>
        <taxon>Haloferacaceae</taxon>
        <taxon>Haloplanus</taxon>
    </lineage>
</organism>
<dbReference type="CDD" id="cd00130">
    <property type="entry name" value="PAS"/>
    <property type="match status" value="1"/>
</dbReference>
<keyword evidence="10" id="KW-1185">Reference proteome</keyword>
<dbReference type="InterPro" id="IPR036890">
    <property type="entry name" value="HATPase_C_sf"/>
</dbReference>
<feature type="domain" description="PAC" evidence="8">
    <location>
        <begin position="227"/>
        <end position="281"/>
    </location>
</feature>
<dbReference type="InterPro" id="IPR001610">
    <property type="entry name" value="PAC"/>
</dbReference>
<dbReference type="SUPFAM" id="SSF47384">
    <property type="entry name" value="Homodimeric domain of signal transducing histidine kinase"/>
    <property type="match status" value="1"/>
</dbReference>
<dbReference type="PROSITE" id="PS50112">
    <property type="entry name" value="PAS"/>
    <property type="match status" value="1"/>
</dbReference>
<dbReference type="SUPFAM" id="SSF55874">
    <property type="entry name" value="ATPase domain of HSP90 chaperone/DNA topoisomerase II/histidine kinase"/>
    <property type="match status" value="1"/>
</dbReference>
<dbReference type="OrthoDB" id="230688at2157"/>
<dbReference type="Proteomes" id="UP000236755">
    <property type="component" value="Unassembled WGS sequence"/>
</dbReference>
<dbReference type="SMART" id="SM00091">
    <property type="entry name" value="PAS"/>
    <property type="match status" value="1"/>
</dbReference>
<evidence type="ECO:0000256" key="3">
    <source>
        <dbReference type="ARBA" id="ARBA00022991"/>
    </source>
</evidence>
<dbReference type="PROSITE" id="PS50109">
    <property type="entry name" value="HIS_KIN"/>
    <property type="match status" value="1"/>
</dbReference>
<gene>
    <name evidence="9" type="ORF">SAMN04488065_1947</name>
</gene>
<feature type="region of interest" description="Disordered" evidence="5">
    <location>
        <begin position="1"/>
        <end position="21"/>
    </location>
</feature>
<dbReference type="GO" id="GO:0000155">
    <property type="term" value="F:phosphorelay sensor kinase activity"/>
    <property type="evidence" value="ECO:0007669"/>
    <property type="project" value="InterPro"/>
</dbReference>
<dbReference type="SMART" id="SM00086">
    <property type="entry name" value="PAC"/>
    <property type="match status" value="1"/>
</dbReference>
<evidence type="ECO:0000313" key="10">
    <source>
        <dbReference type="Proteomes" id="UP000236755"/>
    </source>
</evidence>
<keyword evidence="4" id="KW-0175">Coiled coil</keyword>
<dbReference type="InterPro" id="IPR000014">
    <property type="entry name" value="PAS"/>
</dbReference>
<dbReference type="SUPFAM" id="SSF52172">
    <property type="entry name" value="CheY-like"/>
    <property type="match status" value="1"/>
</dbReference>
<reference evidence="9 10" key="1">
    <citation type="submission" date="2016-10" db="EMBL/GenBank/DDBJ databases">
        <authorList>
            <person name="de Groot N.N."/>
        </authorList>
    </citation>
    <scope>NUCLEOTIDE SEQUENCE [LARGE SCALE GENOMIC DNA]</scope>
    <source>
        <strain evidence="9 10">CGMCC 1.8712</strain>
    </source>
</reference>
<name>A0A1H3YKM1_9EURY</name>
<keyword evidence="2" id="KW-0288">FMN</keyword>
<evidence type="ECO:0000259" key="6">
    <source>
        <dbReference type="PROSITE" id="PS50109"/>
    </source>
</evidence>
<dbReference type="Pfam" id="PF13426">
    <property type="entry name" value="PAS_9"/>
    <property type="match status" value="1"/>
</dbReference>
<dbReference type="EMBL" id="FNQT01000002">
    <property type="protein sequence ID" value="SEA12110.1"/>
    <property type="molecule type" value="Genomic_DNA"/>
</dbReference>
<dbReference type="Gene3D" id="3.30.450.20">
    <property type="entry name" value="PAS domain"/>
    <property type="match status" value="1"/>
</dbReference>
<dbReference type="PANTHER" id="PTHR47429:SF2">
    <property type="entry name" value="PROTEIN TWIN LOV 1"/>
    <property type="match status" value="1"/>
</dbReference>
<evidence type="ECO:0000256" key="5">
    <source>
        <dbReference type="SAM" id="MobiDB-lite"/>
    </source>
</evidence>
<dbReference type="InterPro" id="IPR011006">
    <property type="entry name" value="CheY-like_superfamily"/>
</dbReference>
<dbReference type="RefSeq" id="WP_092634353.1">
    <property type="nucleotide sequence ID" value="NZ_FNQT01000002.1"/>
</dbReference>
<evidence type="ECO:0000256" key="2">
    <source>
        <dbReference type="ARBA" id="ARBA00022643"/>
    </source>
</evidence>
<dbReference type="STRING" id="555874.SAMN04488065_1947"/>
<dbReference type="InterPro" id="IPR003594">
    <property type="entry name" value="HATPase_dom"/>
</dbReference>
<dbReference type="AlphaFoldDB" id="A0A1H3YKM1"/>
<dbReference type="Gene3D" id="3.30.565.10">
    <property type="entry name" value="Histidine kinase-like ATPase, C-terminal domain"/>
    <property type="match status" value="1"/>
</dbReference>
<evidence type="ECO:0000259" key="8">
    <source>
        <dbReference type="PROSITE" id="PS50113"/>
    </source>
</evidence>
<dbReference type="SMART" id="SM00387">
    <property type="entry name" value="HATPase_c"/>
    <property type="match status" value="1"/>
</dbReference>
<evidence type="ECO:0000256" key="4">
    <source>
        <dbReference type="SAM" id="Coils"/>
    </source>
</evidence>
<dbReference type="CDD" id="cd00082">
    <property type="entry name" value="HisKA"/>
    <property type="match status" value="1"/>
</dbReference>
<accession>A0A1H3YKM1</accession>
<dbReference type="Pfam" id="PF02518">
    <property type="entry name" value="HATPase_c"/>
    <property type="match status" value="1"/>
</dbReference>
<sequence>MSHHSDETASAGDSDTPGDAEPRVLLFMQSGRNRDLLSETLADEYRVETTTDVADLETDFDCCLVGHTEFSRVSTTIESERESAEHFLPFVLLVPSNDAHTIGTSVWEYVDDVIEIPTAKAALRSRLDNQIERRQTAAELAAQSRELERVVADLRLKERAMEEATIGIVITDPSQDDNPIVYANERFEDITGYDRTEAFGRNCRFLQGEDTDPETRRVLREHIDAAEPVSVDIVNYRKTGERIWQNIDVSPVHDEGGDVTNFVGFQTEITDRKLKERRLDVLNRVLSHNLKNKMNVIEGHVELLRDEFADGDEPESLDIVTEAAINLMGLAESVQEIERIISLDGSSPTGIDLTEDILRIVDMLGDHYPDAEITTTLPDEACLVQAPGIVAALEEAIENGIKHNDAPTPRVSVWMEKRDDGWIDIEIEDNGPGIPEHEITVLKGGETPLEHAERLGLWMIYWVITKAGGRFSISTDESSGSVVEISVPGREVGS</sequence>
<dbReference type="CDD" id="cd00075">
    <property type="entry name" value="HATPase"/>
    <property type="match status" value="1"/>
</dbReference>
<feature type="domain" description="Histidine kinase" evidence="6">
    <location>
        <begin position="285"/>
        <end position="491"/>
    </location>
</feature>
<evidence type="ECO:0000259" key="7">
    <source>
        <dbReference type="PROSITE" id="PS50112"/>
    </source>
</evidence>
<evidence type="ECO:0000256" key="1">
    <source>
        <dbReference type="ARBA" id="ARBA00022630"/>
    </source>
</evidence>
<dbReference type="SUPFAM" id="SSF55785">
    <property type="entry name" value="PYP-like sensor domain (PAS domain)"/>
    <property type="match status" value="1"/>
</dbReference>
<dbReference type="PROSITE" id="PS50113">
    <property type="entry name" value="PAC"/>
    <property type="match status" value="1"/>
</dbReference>
<dbReference type="NCBIfam" id="TIGR00229">
    <property type="entry name" value="sensory_box"/>
    <property type="match status" value="1"/>
</dbReference>
<dbReference type="InterPro" id="IPR000700">
    <property type="entry name" value="PAS-assoc_C"/>
</dbReference>
<keyword evidence="3" id="KW-0157">Chromophore</keyword>
<feature type="coiled-coil region" evidence="4">
    <location>
        <begin position="137"/>
        <end position="164"/>
    </location>
</feature>
<protein>
    <submittedName>
        <fullName evidence="9">PAS domain S-box-containing protein</fullName>
    </submittedName>
</protein>
<dbReference type="InterPro" id="IPR035965">
    <property type="entry name" value="PAS-like_dom_sf"/>
</dbReference>
<dbReference type="PANTHER" id="PTHR47429">
    <property type="entry name" value="PROTEIN TWIN LOV 1"/>
    <property type="match status" value="1"/>
</dbReference>
<dbReference type="InterPro" id="IPR036097">
    <property type="entry name" value="HisK_dim/P_sf"/>
</dbReference>
<evidence type="ECO:0000313" key="9">
    <source>
        <dbReference type="EMBL" id="SEA12110.1"/>
    </source>
</evidence>